<dbReference type="InterPro" id="IPR054190">
    <property type="entry name" value="DUF6895"/>
</dbReference>
<dbReference type="EMBL" id="MWPH01000003">
    <property type="protein sequence ID" value="OVE83530.1"/>
    <property type="molecule type" value="Genomic_DNA"/>
</dbReference>
<accession>A0A202E6J0</accession>
<evidence type="ECO:0000259" key="1">
    <source>
        <dbReference type="Pfam" id="PF21836"/>
    </source>
</evidence>
<reference evidence="2 3" key="1">
    <citation type="submission" date="2017-02" db="EMBL/GenBank/DDBJ databases">
        <title>Natronthermophilus aegyptiacus gen. nov.,sp. nov., an aerobic, extremely halophilic alkalithermophilic archaeon isolated from the athalassohaline Wadi An Natrun, Egypt.</title>
        <authorList>
            <person name="Zhao B."/>
        </authorList>
    </citation>
    <scope>NUCLEOTIDE SEQUENCE [LARGE SCALE GENOMIC DNA]</scope>
    <source>
        <strain evidence="2 3">CGMCC 1.3597</strain>
    </source>
</reference>
<keyword evidence="3" id="KW-1185">Reference proteome</keyword>
<dbReference type="Pfam" id="PF21836">
    <property type="entry name" value="DUF6895"/>
    <property type="match status" value="1"/>
</dbReference>
<protein>
    <recommendedName>
        <fullName evidence="1">DUF6895 domain-containing protein</fullName>
    </recommendedName>
</protein>
<feature type="domain" description="DUF6895" evidence="1">
    <location>
        <begin position="3"/>
        <end position="297"/>
    </location>
</feature>
<evidence type="ECO:0000313" key="3">
    <source>
        <dbReference type="Proteomes" id="UP000196084"/>
    </source>
</evidence>
<organism evidence="2 3">
    <name type="scientific">Natronolimnobius baerhuensis</name>
    <dbReference type="NCBI Taxonomy" id="253108"/>
    <lineage>
        <taxon>Archaea</taxon>
        <taxon>Methanobacteriati</taxon>
        <taxon>Methanobacteriota</taxon>
        <taxon>Stenosarchaea group</taxon>
        <taxon>Halobacteria</taxon>
        <taxon>Halobacteriales</taxon>
        <taxon>Natrialbaceae</taxon>
        <taxon>Natronolimnobius</taxon>
    </lineage>
</organism>
<evidence type="ECO:0000313" key="2">
    <source>
        <dbReference type="EMBL" id="OVE83530.1"/>
    </source>
</evidence>
<name>A0A202E6J0_9EURY</name>
<comment type="caution">
    <text evidence="2">The sequence shown here is derived from an EMBL/GenBank/DDBJ whole genome shotgun (WGS) entry which is preliminary data.</text>
</comment>
<sequence>MADASVDWHTNYIEEYNPLVWKDKRKRQIRRKAFSELSLFLQVTSQITDQEANHDKLVDSITETVNDRRYFELLSRYPTDIVQYGYPFAIPATRGRLRTEATMVLERTVTQKPIHSPERYPFVQLHYYHILEQLGFQTEHLDPATILSVSNIRKEPGFIQCNRRDVYAITHNIFYYTNFGIPGEGFPDTIVPTDLSTCLSGLLLRFLAIDDTDAVAELLLAGIIQRQLDPEFVKFVLSWLQTRSENGIVPGSGVRDAIASSTQRIQNSDIDIDSLGEWDENSEHWFHDYHTVIASGLCFAVLEQEWDRLRNEAPTRDFGYWLSDSATQLLTLGNLVAVLSEYKLTEAAPLLESLTGSRVARAYSDVFNACVKFLQNQRTPDDHIGYFTDEQYVYCNGVGTTDTFDREFRNQCTNRCEAALSAVKSDETDRDRE</sequence>
<dbReference type="AlphaFoldDB" id="A0A202E6J0"/>
<gene>
    <name evidence="2" type="ORF">B2G88_13900</name>
</gene>
<proteinExistence type="predicted"/>
<dbReference type="Proteomes" id="UP000196084">
    <property type="component" value="Unassembled WGS sequence"/>
</dbReference>